<name>A0A5K8ADK6_9BACT</name>
<gene>
    <name evidence="2" type="ORF">DSCOOX_38310</name>
</gene>
<protein>
    <recommendedName>
        <fullName evidence="4">YebG family protein</fullName>
    </recommendedName>
</protein>
<organism evidence="2 3">
    <name type="scientific">Desulfosarcina ovata subsp. ovata</name>
    <dbReference type="NCBI Taxonomy" id="2752305"/>
    <lineage>
        <taxon>Bacteria</taxon>
        <taxon>Pseudomonadati</taxon>
        <taxon>Thermodesulfobacteriota</taxon>
        <taxon>Desulfobacteria</taxon>
        <taxon>Desulfobacterales</taxon>
        <taxon>Desulfosarcinaceae</taxon>
        <taxon>Desulfosarcina</taxon>
    </lineage>
</organism>
<dbReference type="EMBL" id="AP021879">
    <property type="protein sequence ID" value="BBO90651.1"/>
    <property type="molecule type" value="Genomic_DNA"/>
</dbReference>
<feature type="compositionally biased region" description="Basic residues" evidence="1">
    <location>
        <begin position="102"/>
        <end position="116"/>
    </location>
</feature>
<accession>A0A5K8ADK6</accession>
<dbReference type="InterPro" id="IPR038627">
    <property type="entry name" value="YebG-like_sf"/>
</dbReference>
<dbReference type="InterPro" id="IPR009813">
    <property type="entry name" value="Uncharacterised_YebG"/>
</dbReference>
<sequence length="116" mass="12560">MAVITKYVVVRNGVELDKEFLVKKEADAYDKMLDAADNLAAFIKDAGLETHLDDATIDALSVFLAQNGPEVIRILKGLTPMAKPPRSPEPEAETEAETPRRATAKKKAPVGKAKGK</sequence>
<evidence type="ECO:0000313" key="3">
    <source>
        <dbReference type="Proteomes" id="UP000422108"/>
    </source>
</evidence>
<dbReference type="Proteomes" id="UP000422108">
    <property type="component" value="Chromosome"/>
</dbReference>
<evidence type="ECO:0000256" key="1">
    <source>
        <dbReference type="SAM" id="MobiDB-lite"/>
    </source>
</evidence>
<proteinExistence type="predicted"/>
<dbReference type="Pfam" id="PF07130">
    <property type="entry name" value="YebG"/>
    <property type="match status" value="1"/>
</dbReference>
<dbReference type="Gene3D" id="1.10.10.710">
    <property type="entry name" value="PSPTO_1197 like"/>
    <property type="match status" value="1"/>
</dbReference>
<reference evidence="2 3" key="1">
    <citation type="submission" date="2019-11" db="EMBL/GenBank/DDBJ databases">
        <title>Comparative genomics of hydrocarbon-degrading Desulfosarcina strains.</title>
        <authorList>
            <person name="Watanabe M."/>
            <person name="Kojima H."/>
            <person name="Fukui M."/>
        </authorList>
    </citation>
    <scope>NUCLEOTIDE SEQUENCE [LARGE SCALE GENOMIC DNA]</scope>
    <source>
        <strain evidence="3">oXyS1</strain>
    </source>
</reference>
<evidence type="ECO:0008006" key="4">
    <source>
        <dbReference type="Google" id="ProtNLM"/>
    </source>
</evidence>
<dbReference type="AlphaFoldDB" id="A0A5K8ADK6"/>
<evidence type="ECO:0000313" key="2">
    <source>
        <dbReference type="EMBL" id="BBO90651.1"/>
    </source>
</evidence>
<dbReference type="RefSeq" id="WP_155311683.1">
    <property type="nucleotide sequence ID" value="NZ_AP021879.1"/>
</dbReference>
<feature type="region of interest" description="Disordered" evidence="1">
    <location>
        <begin position="78"/>
        <end position="116"/>
    </location>
</feature>
<keyword evidence="3" id="KW-1185">Reference proteome</keyword>